<comment type="similarity">
    <text evidence="5">Belongs to the SAT4 family.</text>
</comment>
<feature type="transmembrane region" description="Helical" evidence="7">
    <location>
        <begin position="61"/>
        <end position="82"/>
    </location>
</feature>
<keyword evidence="3 7" id="KW-1133">Transmembrane helix</keyword>
<feature type="transmembrane region" description="Helical" evidence="7">
    <location>
        <begin position="258"/>
        <end position="280"/>
    </location>
</feature>
<keyword evidence="2 7" id="KW-0812">Transmembrane</keyword>
<dbReference type="PANTHER" id="PTHR33048:SF8">
    <property type="entry name" value="INTEGRAL MEMBRANE PROTEIN-RELATED"/>
    <property type="match status" value="1"/>
</dbReference>
<comment type="subcellular location">
    <subcellularLocation>
        <location evidence="1">Membrane</location>
        <topology evidence="1">Multi-pass membrane protein</topology>
    </subcellularLocation>
</comment>
<evidence type="ECO:0000256" key="7">
    <source>
        <dbReference type="SAM" id="Phobius"/>
    </source>
</evidence>
<reference evidence="9" key="1">
    <citation type="submission" date="2020-10" db="EMBL/GenBank/DDBJ databases">
        <title>High-Quality Genome Resource of Clonostachys rosea strain S41 by Oxford Nanopore Long-Read Sequencing.</title>
        <authorList>
            <person name="Wang H."/>
        </authorList>
    </citation>
    <scope>NUCLEOTIDE SEQUENCE</scope>
    <source>
        <strain evidence="9">S41</strain>
    </source>
</reference>
<dbReference type="EMBL" id="JADCTT010000023">
    <property type="protein sequence ID" value="KAF9742168.1"/>
    <property type="molecule type" value="Genomic_DNA"/>
</dbReference>
<dbReference type="InterPro" id="IPR052337">
    <property type="entry name" value="SAT4-like"/>
</dbReference>
<dbReference type="AlphaFoldDB" id="A0A8H7K1A3"/>
<evidence type="ECO:0000256" key="5">
    <source>
        <dbReference type="ARBA" id="ARBA00038359"/>
    </source>
</evidence>
<comment type="caution">
    <text evidence="9">The sequence shown here is derived from an EMBL/GenBank/DDBJ whole genome shotgun (WGS) entry which is preliminary data.</text>
</comment>
<proteinExistence type="inferred from homology"/>
<evidence type="ECO:0000313" key="9">
    <source>
        <dbReference type="EMBL" id="KAF9742168.1"/>
    </source>
</evidence>
<organism evidence="9 10">
    <name type="scientific">Bionectria ochroleuca</name>
    <name type="common">Gliocladium roseum</name>
    <dbReference type="NCBI Taxonomy" id="29856"/>
    <lineage>
        <taxon>Eukaryota</taxon>
        <taxon>Fungi</taxon>
        <taxon>Dikarya</taxon>
        <taxon>Ascomycota</taxon>
        <taxon>Pezizomycotina</taxon>
        <taxon>Sordariomycetes</taxon>
        <taxon>Hypocreomycetidae</taxon>
        <taxon>Hypocreales</taxon>
        <taxon>Bionectriaceae</taxon>
        <taxon>Clonostachys</taxon>
    </lineage>
</organism>
<dbReference type="PANTHER" id="PTHR33048">
    <property type="entry name" value="PTH11-LIKE INTEGRAL MEMBRANE PROTEIN (AFU_ORTHOLOGUE AFUA_5G11245)"/>
    <property type="match status" value="1"/>
</dbReference>
<name>A0A8H7K1A3_BIOOC</name>
<dbReference type="Pfam" id="PF20684">
    <property type="entry name" value="Fung_rhodopsin"/>
    <property type="match status" value="1"/>
</dbReference>
<feature type="transmembrane region" description="Helical" evidence="7">
    <location>
        <begin position="102"/>
        <end position="126"/>
    </location>
</feature>
<evidence type="ECO:0000256" key="1">
    <source>
        <dbReference type="ARBA" id="ARBA00004141"/>
    </source>
</evidence>
<evidence type="ECO:0000259" key="8">
    <source>
        <dbReference type="Pfam" id="PF20684"/>
    </source>
</evidence>
<evidence type="ECO:0000256" key="4">
    <source>
        <dbReference type="ARBA" id="ARBA00023136"/>
    </source>
</evidence>
<dbReference type="Proteomes" id="UP000616885">
    <property type="component" value="Unassembled WGS sequence"/>
</dbReference>
<feature type="domain" description="Rhodopsin" evidence="8">
    <location>
        <begin position="45"/>
        <end position="282"/>
    </location>
</feature>
<gene>
    <name evidence="9" type="ORF">IM811_009676</name>
</gene>
<feature type="transmembrane region" description="Helical" evidence="7">
    <location>
        <begin position="138"/>
        <end position="161"/>
    </location>
</feature>
<evidence type="ECO:0000256" key="6">
    <source>
        <dbReference type="SAM" id="MobiDB-lite"/>
    </source>
</evidence>
<feature type="transmembrane region" description="Helical" evidence="7">
    <location>
        <begin position="218"/>
        <end position="238"/>
    </location>
</feature>
<feature type="region of interest" description="Disordered" evidence="6">
    <location>
        <begin position="345"/>
        <end position="365"/>
    </location>
</feature>
<feature type="transmembrane region" description="Helical" evidence="7">
    <location>
        <begin position="181"/>
        <end position="206"/>
    </location>
</feature>
<accession>A0A8H7K1A3</accession>
<evidence type="ECO:0000256" key="2">
    <source>
        <dbReference type="ARBA" id="ARBA00022692"/>
    </source>
</evidence>
<evidence type="ECO:0000313" key="10">
    <source>
        <dbReference type="Proteomes" id="UP000616885"/>
    </source>
</evidence>
<dbReference type="GO" id="GO:0016020">
    <property type="term" value="C:membrane"/>
    <property type="evidence" value="ECO:0007669"/>
    <property type="project" value="UniProtKB-SubCell"/>
</dbReference>
<protein>
    <recommendedName>
        <fullName evidence="8">Rhodopsin domain-containing protein</fullName>
    </recommendedName>
</protein>
<keyword evidence="4 7" id="KW-0472">Membrane</keyword>
<evidence type="ECO:0000256" key="3">
    <source>
        <dbReference type="ARBA" id="ARBA00022989"/>
    </source>
</evidence>
<dbReference type="InterPro" id="IPR049326">
    <property type="entry name" value="Rhodopsin_dom_fungi"/>
</dbReference>
<feature type="transmembrane region" description="Helical" evidence="7">
    <location>
        <begin position="28"/>
        <end position="49"/>
    </location>
</feature>
<sequence>MADPQQMFDKERWESMLRHIDDTREQTIIAVCSLAIVLSLSFLGLRLYSRRLALGYLKLDWSDWLCIGSVFCTMVVTIDMLVGIKYGLGRHMPAVKDLRSLYLILIIANATHPSAMAGLKLSLLVLYYSIFPSRRFRWCCIAMGIFVMLWVIASMVSGVALCIPIQKLWDSSVTTGFCVPLITIGLATTASHIFTDIAILLMPVPLVVKLHTSRDRKVLIISTFMVGGLVCAISIARLPLWMNSGSGGDFGWDNIPGGMLAVAEITISTLAASAPVYGPLISQVCRKSKANLSGPGANGGGIADVFTQGSKAEATRGPPVAPGRFTGRSITVTDEFELHTYHNVQGGWRPLSDTSDGGTDGLSPG</sequence>